<feature type="domain" description="AB hydrolase-1" evidence="1">
    <location>
        <begin position="26"/>
        <end position="270"/>
    </location>
</feature>
<reference evidence="3" key="1">
    <citation type="submission" date="2019-09" db="EMBL/GenBank/DDBJ databases">
        <title>Antimicrobial potential of Antarctic Bacteria.</title>
        <authorList>
            <person name="Benaud N."/>
            <person name="Edwards R.J."/>
            <person name="Ferrari B.C."/>
        </authorList>
    </citation>
    <scope>NUCLEOTIDE SEQUENCE [LARGE SCALE GENOMIC DNA]</scope>
    <source>
        <strain evidence="3">SPB151</strain>
    </source>
</reference>
<dbReference type="GO" id="GO:0004301">
    <property type="term" value="F:epoxide hydrolase activity"/>
    <property type="evidence" value="ECO:0007669"/>
    <property type="project" value="TreeGrafter"/>
</dbReference>
<organism evidence="2 3">
    <name type="scientific">Kribbella qitaiheensis</name>
    <dbReference type="NCBI Taxonomy" id="1544730"/>
    <lineage>
        <taxon>Bacteria</taxon>
        <taxon>Bacillati</taxon>
        <taxon>Actinomycetota</taxon>
        <taxon>Actinomycetes</taxon>
        <taxon>Propionibacteriales</taxon>
        <taxon>Kribbellaceae</taxon>
        <taxon>Kribbella</taxon>
    </lineage>
</organism>
<dbReference type="Gene3D" id="3.40.50.1820">
    <property type="entry name" value="alpha/beta hydrolase"/>
    <property type="match status" value="1"/>
</dbReference>
<evidence type="ECO:0000313" key="3">
    <source>
        <dbReference type="Proteomes" id="UP000515563"/>
    </source>
</evidence>
<reference evidence="2 3" key="2">
    <citation type="journal article" date="2020" name="Microbiol. Resour. Announc.">
        <title>Antarctic desert soil bacteria exhibit high novel natural product potential, evaluated through long-read genome sequencing and comparative genomics.</title>
        <authorList>
            <person name="Benaud N."/>
            <person name="Edwards R.J."/>
            <person name="Amos T.G."/>
            <person name="D'Agostino P.M."/>
            <person name="Gutierrez-Chavez C."/>
            <person name="Montgomery K."/>
            <person name="Nicetic I."/>
            <person name="Ferrari B.C."/>
        </authorList>
    </citation>
    <scope>NUCLEOTIDE SEQUENCE [LARGE SCALE GENOMIC DNA]</scope>
    <source>
        <strain evidence="2 3">SPB151</strain>
    </source>
</reference>
<gene>
    <name evidence="2" type="ORF">F1D05_15670</name>
</gene>
<dbReference type="Proteomes" id="UP000515563">
    <property type="component" value="Chromosome"/>
</dbReference>
<dbReference type="RefSeq" id="WP_185448372.1">
    <property type="nucleotide sequence ID" value="NZ_CP043661.1"/>
</dbReference>
<dbReference type="PANTHER" id="PTHR42977">
    <property type="entry name" value="HYDROLASE-RELATED"/>
    <property type="match status" value="1"/>
</dbReference>
<dbReference type="PRINTS" id="PR00412">
    <property type="entry name" value="EPOXHYDRLASE"/>
</dbReference>
<dbReference type="InterPro" id="IPR000639">
    <property type="entry name" value="Epox_hydrolase-like"/>
</dbReference>
<accession>A0A7G6WYM6</accession>
<keyword evidence="3" id="KW-1185">Reference proteome</keyword>
<evidence type="ECO:0000313" key="2">
    <source>
        <dbReference type="EMBL" id="QNE19091.1"/>
    </source>
</evidence>
<protein>
    <submittedName>
        <fullName evidence="2">Alpha/beta hydrolase</fullName>
    </submittedName>
</protein>
<evidence type="ECO:0000259" key="1">
    <source>
        <dbReference type="Pfam" id="PF00561"/>
    </source>
</evidence>
<sequence>MTVHHRTVEVEGHEIFYREAGPADAPVLLLLHGFPTSSHMFRDLIPKLADKYHLIAPDHLGFGYSAMPAADEFEYSFAALAELTTAFTEKLGLTEYAVYVQDYGAPIAWRMALAHPERITAVVTQNGNAYEDGVVEAMWADIVAYDADPTPEHGAAVSRMQSEAMVKWQYQTGVADQTLLNPDAWQHDLSLMARPGTYEVQLDLARTYLTNFTLYPKFQQYFRTSQVPLLAVWGEGDEIFPPAGAKAFQRDLPDAEIHLLPSGHFALETHAAEIATLIDGFLERVLP</sequence>
<dbReference type="PANTHER" id="PTHR42977:SF1">
    <property type="entry name" value="BLR6576 PROTEIN"/>
    <property type="match status" value="1"/>
</dbReference>
<dbReference type="Pfam" id="PF00561">
    <property type="entry name" value="Abhydrolase_1"/>
    <property type="match status" value="1"/>
</dbReference>
<dbReference type="SUPFAM" id="SSF53474">
    <property type="entry name" value="alpha/beta-Hydrolases"/>
    <property type="match status" value="1"/>
</dbReference>
<proteinExistence type="predicted"/>
<dbReference type="EMBL" id="CP043661">
    <property type="protein sequence ID" value="QNE19091.1"/>
    <property type="molecule type" value="Genomic_DNA"/>
</dbReference>
<dbReference type="InterPro" id="IPR051340">
    <property type="entry name" value="Haloalkane_dehalogenase"/>
</dbReference>
<keyword evidence="2" id="KW-0378">Hydrolase</keyword>
<dbReference type="KEGG" id="kqi:F1D05_15670"/>
<dbReference type="InterPro" id="IPR000073">
    <property type="entry name" value="AB_hydrolase_1"/>
</dbReference>
<name>A0A7G6WYM6_9ACTN</name>
<dbReference type="AlphaFoldDB" id="A0A7G6WYM6"/>
<dbReference type="InterPro" id="IPR029058">
    <property type="entry name" value="AB_hydrolase_fold"/>
</dbReference>